<accession>A0A433YEX7</accession>
<sequence>MSKPLQVDNVWLERIAGMLNEMEFGSLNIIVHEGQIVQVERTERKRYELGQSGGVKSSGGPRNVVKPLRESGTR</sequence>
<evidence type="ECO:0000313" key="2">
    <source>
        <dbReference type="EMBL" id="RUT48416.1"/>
    </source>
</evidence>
<evidence type="ECO:0000313" key="3">
    <source>
        <dbReference type="Proteomes" id="UP000279446"/>
    </source>
</evidence>
<reference evidence="2 3" key="1">
    <citation type="submission" date="2018-12" db="EMBL/GenBank/DDBJ databases">
        <authorList>
            <person name="Sun L."/>
            <person name="Chen Z."/>
        </authorList>
    </citation>
    <scope>NUCLEOTIDE SEQUENCE [LARGE SCALE GENOMIC DNA]</scope>
    <source>
        <strain evidence="2 3">DSM 15890</strain>
    </source>
</reference>
<dbReference type="RefSeq" id="WP_127190369.1">
    <property type="nucleotide sequence ID" value="NZ_JAUSSS010000004.1"/>
</dbReference>
<keyword evidence="3" id="KW-1185">Reference proteome</keyword>
<gene>
    <name evidence="2" type="ORF">EJP82_00250</name>
</gene>
<dbReference type="EMBL" id="RZNY01000001">
    <property type="protein sequence ID" value="RUT48416.1"/>
    <property type="molecule type" value="Genomic_DNA"/>
</dbReference>
<name>A0A433YEX7_9BACL</name>
<dbReference type="OrthoDB" id="2382414at2"/>
<dbReference type="Pfam" id="PF10055">
    <property type="entry name" value="DUF2292"/>
    <property type="match status" value="1"/>
</dbReference>
<comment type="caution">
    <text evidence="2">The sequence shown here is derived from an EMBL/GenBank/DDBJ whole genome shotgun (WGS) entry which is preliminary data.</text>
</comment>
<protein>
    <submittedName>
        <fullName evidence="2">DUF2292 domain-containing protein</fullName>
    </submittedName>
</protein>
<feature type="region of interest" description="Disordered" evidence="1">
    <location>
        <begin position="47"/>
        <end position="74"/>
    </location>
</feature>
<evidence type="ECO:0000256" key="1">
    <source>
        <dbReference type="SAM" id="MobiDB-lite"/>
    </source>
</evidence>
<organism evidence="2 3">
    <name type="scientific">Paenibacillus anaericanus</name>
    <dbReference type="NCBI Taxonomy" id="170367"/>
    <lineage>
        <taxon>Bacteria</taxon>
        <taxon>Bacillati</taxon>
        <taxon>Bacillota</taxon>
        <taxon>Bacilli</taxon>
        <taxon>Bacillales</taxon>
        <taxon>Paenibacillaceae</taxon>
        <taxon>Paenibacillus</taxon>
    </lineage>
</organism>
<dbReference type="Proteomes" id="UP000279446">
    <property type="component" value="Unassembled WGS sequence"/>
</dbReference>
<dbReference type="InterPro" id="IPR018743">
    <property type="entry name" value="DUF2292"/>
</dbReference>
<proteinExistence type="predicted"/>
<dbReference type="AlphaFoldDB" id="A0A433YEX7"/>